<dbReference type="GO" id="GO:0051539">
    <property type="term" value="F:4 iron, 4 sulfur cluster binding"/>
    <property type="evidence" value="ECO:0007669"/>
    <property type="project" value="UniProtKB-KW"/>
</dbReference>
<dbReference type="InterPro" id="IPR019554">
    <property type="entry name" value="Soluble_ligand-bd"/>
</dbReference>
<dbReference type="Gene3D" id="3.30.70.20">
    <property type="match status" value="1"/>
</dbReference>
<dbReference type="InterPro" id="IPR017900">
    <property type="entry name" value="4Fe4S_Fe_S_CS"/>
</dbReference>
<feature type="binding site" evidence="8">
    <location>
        <position position="373"/>
    </location>
    <ligand>
        <name>[4Fe-4S] cluster</name>
        <dbReference type="ChEBI" id="CHEBI:49883"/>
        <label>1</label>
    </ligand>
</feature>
<dbReference type="OrthoDB" id="9767754at2"/>
<keyword evidence="6 8" id="KW-0408">Iron</keyword>
<evidence type="ECO:0000313" key="10">
    <source>
        <dbReference type="EMBL" id="SHE74799.1"/>
    </source>
</evidence>
<dbReference type="PANTHER" id="PTHR43034:SF2">
    <property type="entry name" value="ION-TRANSLOCATING OXIDOREDUCTASE COMPLEX SUBUNIT C"/>
    <property type="match status" value="1"/>
</dbReference>
<keyword evidence="4 8" id="KW-0677">Repeat</keyword>
<keyword evidence="1 8" id="KW-0813">Transport</keyword>
<sequence>MSLLTFRGGVHPPEKKELAEHKEIKFLPLPEKVYIYTTNHIGAPAKILVEPGQKVKTGQKIGEANGFISANIHSSVTGEVVEIVKMTNAATGTKNDVIVIQRTGEDEWDLISGYGDYSKKTPEEIIGIVKEAGIVGLGGAMFPSHVKMSVPKGKKAEYLIINAAECEPYITIDYRMMLEKSVEIVKGIKIIMHATGVKKAYIGIENNKPAAIEKMKEAVSGEPIEIKVLKTKYPQGAEKQLIYAITKKEVPSGGLPLDVGAIVFNVSTTYAIYEAVEKGKPLVERGITLTGEGIKNPGNFIYRIGTLTKDLLNHVGLVEEEKIDRILYGGPMMGIPLPNIELPTFKGNNALTVMTKDIVPHKEVFPCIRCSKCVQVCPINLMPYLLKMQVEKREYDKSLEYGLMDCIECGSCSFACPAGIELVKTFKTGKKVARALKGRAKK</sequence>
<comment type="function">
    <text evidence="8">Part of a membrane-bound complex that couples electron transfer with translocation of ions across the membrane.</text>
</comment>
<dbReference type="PANTHER" id="PTHR43034">
    <property type="entry name" value="ION-TRANSLOCATING OXIDOREDUCTASE COMPLEX SUBUNIT C"/>
    <property type="match status" value="1"/>
</dbReference>
<comment type="cofactor">
    <cofactor evidence="8">
        <name>[4Fe-4S] cluster</name>
        <dbReference type="ChEBI" id="CHEBI:49883"/>
    </cofactor>
    <text evidence="8">Binds 2 [4Fe-4S] clusters per subunit.</text>
</comment>
<proteinExistence type="inferred from homology"/>
<feature type="binding site" evidence="8">
    <location>
        <position position="409"/>
    </location>
    <ligand>
        <name>[4Fe-4S] cluster</name>
        <dbReference type="ChEBI" id="CHEBI:49883"/>
        <label>2</label>
    </ligand>
</feature>
<evidence type="ECO:0000313" key="11">
    <source>
        <dbReference type="Proteomes" id="UP000184334"/>
    </source>
</evidence>
<feature type="binding site" evidence="8">
    <location>
        <position position="412"/>
    </location>
    <ligand>
        <name>[4Fe-4S] cluster</name>
        <dbReference type="ChEBI" id="CHEBI:49883"/>
        <label>2</label>
    </ligand>
</feature>
<dbReference type="PROSITE" id="PS00198">
    <property type="entry name" value="4FE4S_FER_1"/>
    <property type="match status" value="1"/>
</dbReference>
<dbReference type="SUPFAM" id="SSF142019">
    <property type="entry name" value="Nqo1 FMN-binding domain-like"/>
    <property type="match status" value="1"/>
</dbReference>
<gene>
    <name evidence="8" type="primary">rnfC</name>
    <name evidence="10" type="ORF">SAMN02745164_01065</name>
</gene>
<feature type="binding site" evidence="8">
    <location>
        <position position="416"/>
    </location>
    <ligand>
        <name>[4Fe-4S] cluster</name>
        <dbReference type="ChEBI" id="CHEBI:49883"/>
        <label>1</label>
    </ligand>
</feature>
<dbReference type="InterPro" id="IPR026902">
    <property type="entry name" value="RnfC_N"/>
</dbReference>
<keyword evidence="5 8" id="KW-0249">Electron transport</keyword>
<dbReference type="NCBIfam" id="NF003454">
    <property type="entry name" value="PRK05035.1"/>
    <property type="match status" value="1"/>
</dbReference>
<dbReference type="SUPFAM" id="SSF46548">
    <property type="entry name" value="alpha-helical ferredoxin"/>
    <property type="match status" value="1"/>
</dbReference>
<dbReference type="InterPro" id="IPR037225">
    <property type="entry name" value="Nuo51_FMN-bd_sf"/>
</dbReference>
<dbReference type="Pfam" id="PF10531">
    <property type="entry name" value="SLBB"/>
    <property type="match status" value="1"/>
</dbReference>
<dbReference type="EC" id="7.-.-.-" evidence="8"/>
<evidence type="ECO:0000256" key="4">
    <source>
        <dbReference type="ARBA" id="ARBA00022737"/>
    </source>
</evidence>
<keyword evidence="8" id="KW-1003">Cell membrane</keyword>
<accession>A0A1M4W0Q6</accession>
<protein>
    <recommendedName>
        <fullName evidence="8">Ion-translocating oxidoreductase complex subunit C</fullName>
        <ecNumber evidence="8">7.-.-.-</ecNumber>
    </recommendedName>
    <alternativeName>
        <fullName evidence="8">Rnf electron transport complex subunit C</fullName>
    </alternativeName>
</protein>
<keyword evidence="7 8" id="KW-0411">Iron-sulfur</keyword>
<reference evidence="10" key="1">
    <citation type="submission" date="2016-11" db="EMBL/GenBank/DDBJ databases">
        <authorList>
            <person name="Varghese N."/>
            <person name="Submissions S."/>
        </authorList>
    </citation>
    <scope>NUCLEOTIDE SEQUENCE [LARGE SCALE GENOMIC DNA]</scope>
    <source>
        <strain evidence="10">DSM 16785</strain>
    </source>
</reference>
<comment type="subcellular location">
    <subcellularLocation>
        <location evidence="8">Cell membrane</location>
        <topology evidence="8">Peripheral membrane protein</topology>
    </subcellularLocation>
</comment>
<dbReference type="InterPro" id="IPR011538">
    <property type="entry name" value="Nuo51_FMN-bd"/>
</dbReference>
<dbReference type="Pfam" id="PF13375">
    <property type="entry name" value="RnfC_N"/>
    <property type="match status" value="1"/>
</dbReference>
<dbReference type="GO" id="GO:0046872">
    <property type="term" value="F:metal ion binding"/>
    <property type="evidence" value="ECO:0007669"/>
    <property type="project" value="UniProtKB-KW"/>
</dbReference>
<dbReference type="InterPro" id="IPR017896">
    <property type="entry name" value="4Fe4S_Fe-S-bd"/>
</dbReference>
<dbReference type="GO" id="GO:0005886">
    <property type="term" value="C:plasma membrane"/>
    <property type="evidence" value="ECO:0007669"/>
    <property type="project" value="UniProtKB-SubCell"/>
</dbReference>
<evidence type="ECO:0000256" key="2">
    <source>
        <dbReference type="ARBA" id="ARBA00022485"/>
    </source>
</evidence>
<dbReference type="Proteomes" id="UP000184334">
    <property type="component" value="Unassembled WGS sequence"/>
</dbReference>
<evidence type="ECO:0000256" key="3">
    <source>
        <dbReference type="ARBA" id="ARBA00022723"/>
    </source>
</evidence>
<dbReference type="Pfam" id="PF01512">
    <property type="entry name" value="Complex1_51K"/>
    <property type="match status" value="1"/>
</dbReference>
<organism evidence="10 11">
    <name type="scientific">Marinitoga hydrogenitolerans (strain DSM 16785 / JCM 12826 / AT1271)</name>
    <dbReference type="NCBI Taxonomy" id="1122195"/>
    <lineage>
        <taxon>Bacteria</taxon>
        <taxon>Thermotogati</taxon>
        <taxon>Thermotogota</taxon>
        <taxon>Thermotogae</taxon>
        <taxon>Petrotogales</taxon>
        <taxon>Petrotogaceae</taxon>
        <taxon>Marinitoga</taxon>
    </lineage>
</organism>
<comment type="similarity">
    <text evidence="8">Belongs to the 4Fe4S bacterial-type ferredoxin family. RnfC subfamily.</text>
</comment>
<dbReference type="PROSITE" id="PS51379">
    <property type="entry name" value="4FE4S_FER_2"/>
    <property type="match status" value="2"/>
</dbReference>
<keyword evidence="8" id="KW-1278">Translocase</keyword>
<feature type="binding site" evidence="8">
    <location>
        <position position="370"/>
    </location>
    <ligand>
        <name>[4Fe-4S] cluster</name>
        <dbReference type="ChEBI" id="CHEBI:49883"/>
        <label>1</label>
    </ligand>
</feature>
<dbReference type="HAMAP" id="MF_00461">
    <property type="entry name" value="RsxC_RnfC"/>
    <property type="match status" value="1"/>
</dbReference>
<evidence type="ECO:0000256" key="7">
    <source>
        <dbReference type="ARBA" id="ARBA00023014"/>
    </source>
</evidence>
<dbReference type="InterPro" id="IPR010208">
    <property type="entry name" value="Ion_transpt_RnfC/RsxC"/>
</dbReference>
<comment type="subunit">
    <text evidence="8">The complex is composed of six subunits: RnfA, RnfB, RnfC, RnfD, RnfE and RnfG.</text>
</comment>
<evidence type="ECO:0000256" key="1">
    <source>
        <dbReference type="ARBA" id="ARBA00022448"/>
    </source>
</evidence>
<dbReference type="Gene3D" id="3.40.50.11540">
    <property type="entry name" value="NADH-ubiquinone oxidoreductase 51kDa subunit"/>
    <property type="match status" value="1"/>
</dbReference>
<keyword evidence="8" id="KW-0472">Membrane</keyword>
<dbReference type="AlphaFoldDB" id="A0A1M4W0Q6"/>
<dbReference type="GO" id="GO:0009055">
    <property type="term" value="F:electron transfer activity"/>
    <property type="evidence" value="ECO:0007669"/>
    <property type="project" value="InterPro"/>
</dbReference>
<dbReference type="EMBL" id="FQUI01000013">
    <property type="protein sequence ID" value="SHE74799.1"/>
    <property type="molecule type" value="Genomic_DNA"/>
</dbReference>
<dbReference type="RefSeq" id="WP_072864190.1">
    <property type="nucleotide sequence ID" value="NZ_FQUI01000013.1"/>
</dbReference>
<keyword evidence="3 8" id="KW-0479">Metal-binding</keyword>
<evidence type="ECO:0000256" key="5">
    <source>
        <dbReference type="ARBA" id="ARBA00022982"/>
    </source>
</evidence>
<dbReference type="Pfam" id="PF12838">
    <property type="entry name" value="Fer4_7"/>
    <property type="match status" value="1"/>
</dbReference>
<keyword evidence="11" id="KW-1185">Reference proteome</keyword>
<comment type="caution">
    <text evidence="10">The sequence shown here is derived from an EMBL/GenBank/DDBJ whole genome shotgun (WGS) entry which is preliminary data.</text>
</comment>
<evidence type="ECO:0000256" key="6">
    <source>
        <dbReference type="ARBA" id="ARBA00023004"/>
    </source>
</evidence>
<dbReference type="NCBIfam" id="TIGR01945">
    <property type="entry name" value="rnfC"/>
    <property type="match status" value="1"/>
</dbReference>
<feature type="binding site" evidence="8">
    <location>
        <position position="367"/>
    </location>
    <ligand>
        <name>[4Fe-4S] cluster</name>
        <dbReference type="ChEBI" id="CHEBI:49883"/>
        <label>1</label>
    </ligand>
</feature>
<feature type="binding site" evidence="8">
    <location>
        <position position="406"/>
    </location>
    <ligand>
        <name>[4Fe-4S] cluster</name>
        <dbReference type="ChEBI" id="CHEBI:49883"/>
        <label>2</label>
    </ligand>
</feature>
<dbReference type="GO" id="GO:0022900">
    <property type="term" value="P:electron transport chain"/>
    <property type="evidence" value="ECO:0007669"/>
    <property type="project" value="UniProtKB-UniRule"/>
</dbReference>
<keyword evidence="2 8" id="KW-0004">4Fe-4S</keyword>
<feature type="domain" description="4Fe-4S ferredoxin-type" evidence="9">
    <location>
        <begin position="397"/>
        <end position="425"/>
    </location>
</feature>
<evidence type="ECO:0000259" key="9">
    <source>
        <dbReference type="PROSITE" id="PS51379"/>
    </source>
</evidence>
<feature type="binding site" evidence="8">
    <location>
        <position position="377"/>
    </location>
    <ligand>
        <name>[4Fe-4S] cluster</name>
        <dbReference type="ChEBI" id="CHEBI:49883"/>
        <label>2</label>
    </ligand>
</feature>
<feature type="domain" description="4Fe-4S ferredoxin-type" evidence="9">
    <location>
        <begin position="356"/>
        <end position="387"/>
    </location>
</feature>
<name>A0A1M4W0Q6_MARH1</name>
<evidence type="ECO:0000256" key="8">
    <source>
        <dbReference type="HAMAP-Rule" id="MF_00461"/>
    </source>
</evidence>
<dbReference type="STRING" id="1122195.SAMN02745164_01065"/>